<feature type="compositionally biased region" description="Basic and acidic residues" evidence="1">
    <location>
        <begin position="182"/>
        <end position="194"/>
    </location>
</feature>
<accession>A0AA88TCD4</accession>
<feature type="region of interest" description="Disordered" evidence="1">
    <location>
        <begin position="166"/>
        <end position="194"/>
    </location>
</feature>
<evidence type="ECO:0000313" key="2">
    <source>
        <dbReference type="EMBL" id="KAK2874749.1"/>
    </source>
</evidence>
<dbReference type="AlphaFoldDB" id="A0AA88TCD4"/>
<feature type="region of interest" description="Disordered" evidence="1">
    <location>
        <begin position="114"/>
        <end position="133"/>
    </location>
</feature>
<dbReference type="EMBL" id="JAUYZG010000021">
    <property type="protein sequence ID" value="KAK2874749.1"/>
    <property type="molecule type" value="Genomic_DNA"/>
</dbReference>
<keyword evidence="3" id="KW-1185">Reference proteome</keyword>
<feature type="compositionally biased region" description="Basic and acidic residues" evidence="1">
    <location>
        <begin position="1"/>
        <end position="14"/>
    </location>
</feature>
<gene>
    <name evidence="2" type="ORF">Q8A67_021902</name>
</gene>
<proteinExistence type="predicted"/>
<name>A0AA88TCD4_9TELE</name>
<feature type="region of interest" description="Disordered" evidence="1">
    <location>
        <begin position="1"/>
        <end position="42"/>
    </location>
</feature>
<comment type="caution">
    <text evidence="2">The sequence shown here is derived from an EMBL/GenBank/DDBJ whole genome shotgun (WGS) entry which is preliminary data.</text>
</comment>
<protein>
    <submittedName>
        <fullName evidence="2">Uncharacterized protein</fullName>
    </submittedName>
</protein>
<organism evidence="2 3">
    <name type="scientific">Cirrhinus molitorella</name>
    <name type="common">mud carp</name>
    <dbReference type="NCBI Taxonomy" id="172907"/>
    <lineage>
        <taxon>Eukaryota</taxon>
        <taxon>Metazoa</taxon>
        <taxon>Chordata</taxon>
        <taxon>Craniata</taxon>
        <taxon>Vertebrata</taxon>
        <taxon>Euteleostomi</taxon>
        <taxon>Actinopterygii</taxon>
        <taxon>Neopterygii</taxon>
        <taxon>Teleostei</taxon>
        <taxon>Ostariophysi</taxon>
        <taxon>Cypriniformes</taxon>
        <taxon>Cyprinidae</taxon>
        <taxon>Labeoninae</taxon>
        <taxon>Labeonini</taxon>
        <taxon>Cirrhinus</taxon>
    </lineage>
</organism>
<evidence type="ECO:0000256" key="1">
    <source>
        <dbReference type="SAM" id="MobiDB-lite"/>
    </source>
</evidence>
<feature type="compositionally biased region" description="Polar residues" evidence="1">
    <location>
        <begin position="22"/>
        <end position="37"/>
    </location>
</feature>
<reference evidence="2" key="1">
    <citation type="submission" date="2023-08" db="EMBL/GenBank/DDBJ databases">
        <title>Chromosome-level Genome Assembly of mud carp (Cirrhinus molitorella).</title>
        <authorList>
            <person name="Liu H."/>
        </authorList>
    </citation>
    <scope>NUCLEOTIDE SEQUENCE</scope>
    <source>
        <strain evidence="2">Prfri</strain>
        <tissue evidence="2">Muscle</tissue>
    </source>
</reference>
<feature type="compositionally biased region" description="Basic and acidic residues" evidence="1">
    <location>
        <begin position="114"/>
        <end position="128"/>
    </location>
</feature>
<sequence length="194" mass="21454">MCSEHAHAHPDGQRSRRAATRAPQTHTAASHRNTLQKPQRMKKCSDFRNILSTSLCGLTARRQQMDTLLTRAAAGAVCAAIETWNGARTSGASFVTDVDEKRCVYDPRRTLRPVCEKPEPDTEGRSQDPDIESIESTLMPAQTHAKPIKRWTDGYAACPAKDGWSSGRTAVKLGESHSVSRCQEECDTTKMEKN</sequence>
<dbReference type="Proteomes" id="UP001187343">
    <property type="component" value="Unassembled WGS sequence"/>
</dbReference>
<evidence type="ECO:0000313" key="3">
    <source>
        <dbReference type="Proteomes" id="UP001187343"/>
    </source>
</evidence>